<dbReference type="InterPro" id="IPR022689">
    <property type="entry name" value="Iron_dep_repressor"/>
</dbReference>
<dbReference type="GO" id="GO:0046983">
    <property type="term" value="F:protein dimerization activity"/>
    <property type="evidence" value="ECO:0007669"/>
    <property type="project" value="InterPro"/>
</dbReference>
<dbReference type="EMBL" id="JASCXX010000001">
    <property type="protein sequence ID" value="MDI6447487.1"/>
    <property type="molecule type" value="Genomic_DNA"/>
</dbReference>
<evidence type="ECO:0000259" key="7">
    <source>
        <dbReference type="PROSITE" id="PS50944"/>
    </source>
</evidence>
<protein>
    <recommendedName>
        <fullName evidence="2">Transcriptional regulator MntR</fullName>
    </recommendedName>
</protein>
<evidence type="ECO:0000313" key="8">
    <source>
        <dbReference type="EMBL" id="MDI6447487.1"/>
    </source>
</evidence>
<evidence type="ECO:0000256" key="1">
    <source>
        <dbReference type="ARBA" id="ARBA00007871"/>
    </source>
</evidence>
<evidence type="ECO:0000256" key="6">
    <source>
        <dbReference type="ARBA" id="ARBA00025185"/>
    </source>
</evidence>
<comment type="caution">
    <text evidence="8">The sequence shown here is derived from an EMBL/GenBank/DDBJ whole genome shotgun (WGS) entry which is preliminary data.</text>
</comment>
<dbReference type="PANTHER" id="PTHR33238">
    <property type="entry name" value="IRON (METAL) DEPENDENT REPRESSOR, DTXR FAMILY"/>
    <property type="match status" value="1"/>
</dbReference>
<dbReference type="InterPro" id="IPR050536">
    <property type="entry name" value="DtxR_MntR_Metal-Reg"/>
</dbReference>
<dbReference type="PROSITE" id="PS50944">
    <property type="entry name" value="HTH_DTXR"/>
    <property type="match status" value="1"/>
</dbReference>
<dbReference type="Pfam" id="PF02742">
    <property type="entry name" value="Fe_dep_repr_C"/>
    <property type="match status" value="1"/>
</dbReference>
<sequence>MQELSASLEDYLEAIFNLADESEGARSKDIAKALSVARSSVTGALQVLREKGLANYRPYGCITLTESGQARAAEVVRKHNILKSFFVNVLGVDADVAQQAACKAEHALGPEIISRLLSFIKYVTESHRHGRDVAEEFRQFHKSRSGGKARTVEP</sequence>
<evidence type="ECO:0000256" key="4">
    <source>
        <dbReference type="ARBA" id="ARBA00023125"/>
    </source>
</evidence>
<dbReference type="InterPro" id="IPR036421">
    <property type="entry name" value="Fe_dep_repressor_sf"/>
</dbReference>
<name>A0AAW6TP85_9BACT</name>
<dbReference type="InterPro" id="IPR036390">
    <property type="entry name" value="WH_DNA-bd_sf"/>
</dbReference>
<dbReference type="InterPro" id="IPR036388">
    <property type="entry name" value="WH-like_DNA-bd_sf"/>
</dbReference>
<keyword evidence="9" id="KW-1185">Reference proteome</keyword>
<evidence type="ECO:0000256" key="3">
    <source>
        <dbReference type="ARBA" id="ARBA00023015"/>
    </source>
</evidence>
<dbReference type="SUPFAM" id="SSF47979">
    <property type="entry name" value="Iron-dependent repressor protein, dimerization domain"/>
    <property type="match status" value="1"/>
</dbReference>
<dbReference type="SUPFAM" id="SSF46785">
    <property type="entry name" value="Winged helix' DNA-binding domain"/>
    <property type="match status" value="1"/>
</dbReference>
<keyword evidence="5" id="KW-0804">Transcription</keyword>
<dbReference type="PANTHER" id="PTHR33238:SF7">
    <property type="entry name" value="IRON-DEPENDENT TRANSCRIPTIONAL REGULATOR"/>
    <property type="match status" value="1"/>
</dbReference>
<accession>A0AAW6TP85</accession>
<evidence type="ECO:0000256" key="5">
    <source>
        <dbReference type="ARBA" id="ARBA00023163"/>
    </source>
</evidence>
<dbReference type="InterPro" id="IPR022687">
    <property type="entry name" value="HTH_DTXR"/>
</dbReference>
<dbReference type="GO" id="GO:0046914">
    <property type="term" value="F:transition metal ion binding"/>
    <property type="evidence" value="ECO:0007669"/>
    <property type="project" value="InterPro"/>
</dbReference>
<dbReference type="SMART" id="SM00529">
    <property type="entry name" value="HTH_DTXR"/>
    <property type="match status" value="1"/>
</dbReference>
<feature type="domain" description="HTH dtxR-type" evidence="7">
    <location>
        <begin position="1"/>
        <end position="65"/>
    </location>
</feature>
<proteinExistence type="inferred from homology"/>
<evidence type="ECO:0000313" key="9">
    <source>
        <dbReference type="Proteomes" id="UP001431776"/>
    </source>
</evidence>
<evidence type="ECO:0000256" key="2">
    <source>
        <dbReference type="ARBA" id="ARBA00022386"/>
    </source>
</evidence>
<dbReference type="Proteomes" id="UP001431776">
    <property type="component" value="Unassembled WGS sequence"/>
</dbReference>
<dbReference type="GO" id="GO:0003677">
    <property type="term" value="F:DNA binding"/>
    <property type="evidence" value="ECO:0007669"/>
    <property type="project" value="UniProtKB-KW"/>
</dbReference>
<keyword evidence="3" id="KW-0805">Transcription regulation</keyword>
<comment type="similarity">
    <text evidence="1">Belongs to the DtxR/MntR family.</text>
</comment>
<dbReference type="InterPro" id="IPR001367">
    <property type="entry name" value="Fe_dep_repressor"/>
</dbReference>
<dbReference type="RefSeq" id="WP_349242897.1">
    <property type="nucleotide sequence ID" value="NZ_JASCXX010000001.1"/>
</dbReference>
<gene>
    <name evidence="8" type="ORF">QJ522_00405</name>
</gene>
<dbReference type="Gene3D" id="1.10.60.10">
    <property type="entry name" value="Iron dependent repressor, metal binding and dimerisation domain"/>
    <property type="match status" value="1"/>
</dbReference>
<dbReference type="AlphaFoldDB" id="A0AAW6TP85"/>
<organism evidence="8 9">
    <name type="scientific">Anaerobaca lacustris</name>
    <dbReference type="NCBI Taxonomy" id="3044600"/>
    <lineage>
        <taxon>Bacteria</taxon>
        <taxon>Pseudomonadati</taxon>
        <taxon>Planctomycetota</taxon>
        <taxon>Phycisphaerae</taxon>
        <taxon>Sedimentisphaerales</taxon>
        <taxon>Anaerobacaceae</taxon>
        <taxon>Anaerobaca</taxon>
    </lineage>
</organism>
<dbReference type="Pfam" id="PF01325">
    <property type="entry name" value="Fe_dep_repress"/>
    <property type="match status" value="1"/>
</dbReference>
<dbReference type="GO" id="GO:0003700">
    <property type="term" value="F:DNA-binding transcription factor activity"/>
    <property type="evidence" value="ECO:0007669"/>
    <property type="project" value="InterPro"/>
</dbReference>
<keyword evidence="4" id="KW-0238">DNA-binding</keyword>
<comment type="function">
    <text evidence="6">In the presence of manganese, represses expression of mntH and mntS. Up-regulates expression of mntP.</text>
</comment>
<reference evidence="8" key="1">
    <citation type="submission" date="2023-05" db="EMBL/GenBank/DDBJ databases">
        <title>Anaerotaeda fermentans gen. nov., sp. nov., a novel anaerobic planctomycete of the new family within the order Sedimentisphaerales isolated from Taman Peninsula, Russia.</title>
        <authorList>
            <person name="Khomyakova M.A."/>
            <person name="Merkel A.Y."/>
            <person name="Slobodkin A.I."/>
        </authorList>
    </citation>
    <scope>NUCLEOTIDE SEQUENCE</scope>
    <source>
        <strain evidence="8">M17dextr</strain>
    </source>
</reference>
<dbReference type="Gene3D" id="1.10.10.10">
    <property type="entry name" value="Winged helix-like DNA-binding domain superfamily/Winged helix DNA-binding domain"/>
    <property type="match status" value="1"/>
</dbReference>